<name>A0A0D3KF60_EMIH1</name>
<dbReference type="KEGG" id="ehx:EMIHUDRAFT_202174"/>
<dbReference type="InterPro" id="IPR036691">
    <property type="entry name" value="Endo/exonu/phosph_ase_sf"/>
</dbReference>
<evidence type="ECO:0008006" key="3">
    <source>
        <dbReference type="Google" id="ProtNLM"/>
    </source>
</evidence>
<dbReference type="GeneID" id="17279666"/>
<dbReference type="Gene3D" id="3.60.10.10">
    <property type="entry name" value="Endonuclease/exonuclease/phosphatase"/>
    <property type="match status" value="1"/>
</dbReference>
<accession>A0A0D3KF60</accession>
<dbReference type="EnsemblProtists" id="EOD34395">
    <property type="protein sequence ID" value="EOD34395"/>
    <property type="gene ID" value="EMIHUDRAFT_202174"/>
</dbReference>
<proteinExistence type="predicted"/>
<reference evidence="1" key="2">
    <citation type="submission" date="2024-10" db="UniProtKB">
        <authorList>
            <consortium name="EnsemblProtists"/>
        </authorList>
    </citation>
    <scope>IDENTIFICATION</scope>
</reference>
<keyword evidence="2" id="KW-1185">Reference proteome</keyword>
<sequence length="165" mass="17734">MIEHAGRRIIYYRSTPRRGAAVLVGARGASVRSGALTMHGVGPPSPGVAGEPTPDPLPPCGAALCHSLDLASAYGAHGVPTHCVAGYANALDWICFSRETLRVVAVAPLPPIDELRRHMAIPSAEFPSDHVSLVADLEFYDYVSRHEIKAALETRLSQAWHRHCP</sequence>
<dbReference type="SUPFAM" id="SSF56219">
    <property type="entry name" value="DNase I-like"/>
    <property type="match status" value="1"/>
</dbReference>
<evidence type="ECO:0000313" key="1">
    <source>
        <dbReference type="EnsemblProtists" id="EOD34395"/>
    </source>
</evidence>
<organism evidence="1 2">
    <name type="scientific">Emiliania huxleyi (strain CCMP1516)</name>
    <dbReference type="NCBI Taxonomy" id="280463"/>
    <lineage>
        <taxon>Eukaryota</taxon>
        <taxon>Haptista</taxon>
        <taxon>Haptophyta</taxon>
        <taxon>Prymnesiophyceae</taxon>
        <taxon>Isochrysidales</taxon>
        <taxon>Noelaerhabdaceae</taxon>
        <taxon>Emiliania</taxon>
    </lineage>
</organism>
<dbReference type="PaxDb" id="2903-EOD34395"/>
<reference evidence="2" key="1">
    <citation type="journal article" date="2013" name="Nature">
        <title>Pan genome of the phytoplankton Emiliania underpins its global distribution.</title>
        <authorList>
            <person name="Read B.A."/>
            <person name="Kegel J."/>
            <person name="Klute M.J."/>
            <person name="Kuo A."/>
            <person name="Lefebvre S.C."/>
            <person name="Maumus F."/>
            <person name="Mayer C."/>
            <person name="Miller J."/>
            <person name="Monier A."/>
            <person name="Salamov A."/>
            <person name="Young J."/>
            <person name="Aguilar M."/>
            <person name="Claverie J.M."/>
            <person name="Frickenhaus S."/>
            <person name="Gonzalez K."/>
            <person name="Herman E.K."/>
            <person name="Lin Y.C."/>
            <person name="Napier J."/>
            <person name="Ogata H."/>
            <person name="Sarno A.F."/>
            <person name="Shmutz J."/>
            <person name="Schroeder D."/>
            <person name="de Vargas C."/>
            <person name="Verret F."/>
            <person name="von Dassow P."/>
            <person name="Valentin K."/>
            <person name="Van de Peer Y."/>
            <person name="Wheeler G."/>
            <person name="Dacks J.B."/>
            <person name="Delwiche C.F."/>
            <person name="Dyhrman S.T."/>
            <person name="Glockner G."/>
            <person name="John U."/>
            <person name="Richards T."/>
            <person name="Worden A.Z."/>
            <person name="Zhang X."/>
            <person name="Grigoriev I.V."/>
            <person name="Allen A.E."/>
            <person name="Bidle K."/>
            <person name="Borodovsky M."/>
            <person name="Bowler C."/>
            <person name="Brownlee C."/>
            <person name="Cock J.M."/>
            <person name="Elias M."/>
            <person name="Gladyshev V.N."/>
            <person name="Groth M."/>
            <person name="Guda C."/>
            <person name="Hadaegh A."/>
            <person name="Iglesias-Rodriguez M.D."/>
            <person name="Jenkins J."/>
            <person name="Jones B.M."/>
            <person name="Lawson T."/>
            <person name="Leese F."/>
            <person name="Lindquist E."/>
            <person name="Lobanov A."/>
            <person name="Lomsadze A."/>
            <person name="Malik S.B."/>
            <person name="Marsh M.E."/>
            <person name="Mackinder L."/>
            <person name="Mock T."/>
            <person name="Mueller-Roeber B."/>
            <person name="Pagarete A."/>
            <person name="Parker M."/>
            <person name="Probert I."/>
            <person name="Quesneville H."/>
            <person name="Raines C."/>
            <person name="Rensing S.A."/>
            <person name="Riano-Pachon D.M."/>
            <person name="Richier S."/>
            <person name="Rokitta S."/>
            <person name="Shiraiwa Y."/>
            <person name="Soanes D.M."/>
            <person name="van der Giezen M."/>
            <person name="Wahlund T.M."/>
            <person name="Williams B."/>
            <person name="Wilson W."/>
            <person name="Wolfe G."/>
            <person name="Wurch L.L."/>
        </authorList>
    </citation>
    <scope>NUCLEOTIDE SEQUENCE</scope>
</reference>
<dbReference type="AlphaFoldDB" id="A0A0D3KF60"/>
<dbReference type="HOGENOM" id="CLU_1613887_0_0_1"/>
<dbReference type="Proteomes" id="UP000013827">
    <property type="component" value="Unassembled WGS sequence"/>
</dbReference>
<evidence type="ECO:0000313" key="2">
    <source>
        <dbReference type="Proteomes" id="UP000013827"/>
    </source>
</evidence>
<protein>
    <recommendedName>
        <fullName evidence="3">Endonuclease/exonuclease/phosphatase domain-containing protein</fullName>
    </recommendedName>
</protein>
<dbReference type="RefSeq" id="XP_005786824.1">
    <property type="nucleotide sequence ID" value="XM_005786767.1"/>
</dbReference>